<comment type="caution">
    <text evidence="3">The sequence shown here is derived from an EMBL/GenBank/DDBJ whole genome shotgun (WGS) entry which is preliminary data.</text>
</comment>
<accession>K0RR75</accession>
<dbReference type="EMBL" id="AGNL01041693">
    <property type="protein sequence ID" value="EJK51406.1"/>
    <property type="molecule type" value="Genomic_DNA"/>
</dbReference>
<dbReference type="InterPro" id="IPR002109">
    <property type="entry name" value="Glutaredoxin"/>
</dbReference>
<proteinExistence type="predicted"/>
<gene>
    <name evidence="3" type="ORF">THAOC_29421</name>
</gene>
<sequence length="206" mass="22643">LVIGIGNDQSPGRTARGGLKSLKMVIRVAKRINDVLGWWRNGRRPDQKELWSNMWQGRDRDKETGTMNRLVSSRAVRSMVTRCSSASRGGTSAATRPLVSSFASTVRLPLVPHQRRCLSSHDDFAPKKKHDVDGGDDDAVLGMIDSHVKGNRVMLYMKGSPNQPMCGFSATVVGILKNSGADFASVNVLDYPEHTCSHASVCLWYT</sequence>
<evidence type="ECO:0000313" key="4">
    <source>
        <dbReference type="Proteomes" id="UP000266841"/>
    </source>
</evidence>
<dbReference type="InterPro" id="IPR004480">
    <property type="entry name" value="Monothiol_GRX-rel"/>
</dbReference>
<dbReference type="PANTHER" id="PTHR10293:SF16">
    <property type="entry name" value="GLUTAREDOXIN-RELATED PROTEIN 5, MITOCHONDRIAL"/>
    <property type="match status" value="1"/>
</dbReference>
<dbReference type="Proteomes" id="UP000266841">
    <property type="component" value="Unassembled WGS sequence"/>
</dbReference>
<dbReference type="Pfam" id="PF00462">
    <property type="entry name" value="Glutaredoxin"/>
    <property type="match status" value="1"/>
</dbReference>
<dbReference type="Gene3D" id="3.40.30.10">
    <property type="entry name" value="Glutaredoxin"/>
    <property type="match status" value="1"/>
</dbReference>
<dbReference type="AlphaFoldDB" id="K0RR75"/>
<dbReference type="PANTHER" id="PTHR10293">
    <property type="entry name" value="GLUTAREDOXIN FAMILY MEMBER"/>
    <property type="match status" value="1"/>
</dbReference>
<reference evidence="3 4" key="1">
    <citation type="journal article" date="2012" name="Genome Biol.">
        <title>Genome and low-iron response of an oceanic diatom adapted to chronic iron limitation.</title>
        <authorList>
            <person name="Lommer M."/>
            <person name="Specht M."/>
            <person name="Roy A.S."/>
            <person name="Kraemer L."/>
            <person name="Andreson R."/>
            <person name="Gutowska M.A."/>
            <person name="Wolf J."/>
            <person name="Bergner S.V."/>
            <person name="Schilhabel M.B."/>
            <person name="Klostermeier U.C."/>
            <person name="Beiko R.G."/>
            <person name="Rosenstiel P."/>
            <person name="Hippler M."/>
            <person name="Laroche J."/>
        </authorList>
    </citation>
    <scope>NUCLEOTIDE SEQUENCE [LARGE SCALE GENOMIC DNA]</scope>
    <source>
        <strain evidence="3 4">CCMP1005</strain>
    </source>
</reference>
<protein>
    <recommendedName>
        <fullName evidence="2">Glutaredoxin domain-containing protein</fullName>
    </recommendedName>
</protein>
<keyword evidence="1" id="KW-0676">Redox-active center</keyword>
<dbReference type="InterPro" id="IPR036249">
    <property type="entry name" value="Thioredoxin-like_sf"/>
</dbReference>
<keyword evidence="4" id="KW-1185">Reference proteome</keyword>
<organism evidence="3 4">
    <name type="scientific">Thalassiosira oceanica</name>
    <name type="common">Marine diatom</name>
    <dbReference type="NCBI Taxonomy" id="159749"/>
    <lineage>
        <taxon>Eukaryota</taxon>
        <taxon>Sar</taxon>
        <taxon>Stramenopiles</taxon>
        <taxon>Ochrophyta</taxon>
        <taxon>Bacillariophyta</taxon>
        <taxon>Coscinodiscophyceae</taxon>
        <taxon>Thalassiosirophycidae</taxon>
        <taxon>Thalassiosirales</taxon>
        <taxon>Thalassiosiraceae</taxon>
        <taxon>Thalassiosira</taxon>
    </lineage>
</organism>
<name>K0RR75_THAOC</name>
<evidence type="ECO:0000313" key="3">
    <source>
        <dbReference type="EMBL" id="EJK51406.1"/>
    </source>
</evidence>
<dbReference type="eggNOG" id="KOG0911">
    <property type="taxonomic scope" value="Eukaryota"/>
</dbReference>
<evidence type="ECO:0000256" key="1">
    <source>
        <dbReference type="ARBA" id="ARBA00023284"/>
    </source>
</evidence>
<evidence type="ECO:0000259" key="2">
    <source>
        <dbReference type="Pfam" id="PF00462"/>
    </source>
</evidence>
<feature type="domain" description="Glutaredoxin" evidence="2">
    <location>
        <begin position="153"/>
        <end position="193"/>
    </location>
</feature>
<dbReference type="SUPFAM" id="SSF52833">
    <property type="entry name" value="Thioredoxin-like"/>
    <property type="match status" value="1"/>
</dbReference>
<feature type="non-terminal residue" evidence="3">
    <location>
        <position position="1"/>
    </location>
</feature>
<dbReference type="PROSITE" id="PS51354">
    <property type="entry name" value="GLUTAREDOXIN_2"/>
    <property type="match status" value="1"/>
</dbReference>
<dbReference type="GO" id="GO:0005759">
    <property type="term" value="C:mitochondrial matrix"/>
    <property type="evidence" value="ECO:0007669"/>
    <property type="project" value="TreeGrafter"/>
</dbReference>